<accession>A0ABT1GBD5</accession>
<dbReference type="Gene3D" id="3.40.50.2000">
    <property type="entry name" value="Glycogen Phosphorylase B"/>
    <property type="match status" value="2"/>
</dbReference>
<dbReference type="CDD" id="cd03789">
    <property type="entry name" value="GT9_LPS_heptosyltransferase"/>
    <property type="match status" value="1"/>
</dbReference>
<sequence>MANHSPNASDPDAAVLERIALLRLSAIGDVCHTVPVLRALQDQFPDSRITWVIGRLEASLVGDIEGVEFISFDKRAGWAGYRALRSAIGKTSFDALLHMQIALRASVASRLIPARRRIGFDRARARDYQWLFTNEAIPATPRQHVMEGLLSFAAHLGADIRQPRWDIPVPAADEAFARQHIPDDRPALLISPCASQRAHNFRDWRAERYAAVIDHAARIHGLQTILTGGPTAREKAMAEAIMGHCQHKPVNRVGQTSLKQLFALIRRSRAVLCPDSGPAHMGTAAGTPVIGLYASSNPDRTGPYYSRQWCVNHYPRALKEETGKTVDEVRWGTRVRNPQVMERITVDEVTEKLDGLMQSS</sequence>
<proteinExistence type="predicted"/>
<gene>
    <name evidence="3" type="ORF">J2T60_002639</name>
</gene>
<dbReference type="Proteomes" id="UP001523550">
    <property type="component" value="Unassembled WGS sequence"/>
</dbReference>
<dbReference type="InterPro" id="IPR002201">
    <property type="entry name" value="Glyco_trans_9"/>
</dbReference>
<dbReference type="EMBL" id="JALJYF010000003">
    <property type="protein sequence ID" value="MCP1728625.1"/>
    <property type="molecule type" value="Genomic_DNA"/>
</dbReference>
<evidence type="ECO:0000256" key="2">
    <source>
        <dbReference type="ARBA" id="ARBA00022679"/>
    </source>
</evidence>
<evidence type="ECO:0000313" key="4">
    <source>
        <dbReference type="Proteomes" id="UP001523550"/>
    </source>
</evidence>
<keyword evidence="1 3" id="KW-0328">Glycosyltransferase</keyword>
<keyword evidence="2 3" id="KW-0808">Transferase</keyword>
<dbReference type="SUPFAM" id="SSF53756">
    <property type="entry name" value="UDP-Glycosyltransferase/glycogen phosphorylase"/>
    <property type="match status" value="1"/>
</dbReference>
<reference evidence="3 4" key="1">
    <citation type="submission" date="2022-03" db="EMBL/GenBank/DDBJ databases">
        <title>Genomic Encyclopedia of Type Strains, Phase III (KMG-III): the genomes of soil and plant-associated and newly described type strains.</title>
        <authorList>
            <person name="Whitman W."/>
        </authorList>
    </citation>
    <scope>NUCLEOTIDE SEQUENCE [LARGE SCALE GENOMIC DNA]</scope>
    <source>
        <strain evidence="3 4">BSker1</strain>
    </source>
</reference>
<name>A0ABT1GBD5_9GAMM</name>
<comment type="caution">
    <text evidence="3">The sequence shown here is derived from an EMBL/GenBank/DDBJ whole genome shotgun (WGS) entry which is preliminary data.</text>
</comment>
<evidence type="ECO:0000256" key="1">
    <source>
        <dbReference type="ARBA" id="ARBA00022676"/>
    </source>
</evidence>
<dbReference type="PANTHER" id="PTHR30160">
    <property type="entry name" value="TETRAACYLDISACCHARIDE 4'-KINASE-RELATED"/>
    <property type="match status" value="1"/>
</dbReference>
<protein>
    <submittedName>
        <fullName evidence="3">Heptosyltransferase I</fullName>
        <ecNumber evidence="3">2.4.-.-</ecNumber>
    </submittedName>
</protein>
<keyword evidence="4" id="KW-1185">Reference proteome</keyword>
<dbReference type="Pfam" id="PF01075">
    <property type="entry name" value="Glyco_transf_9"/>
    <property type="match status" value="1"/>
</dbReference>
<dbReference type="EC" id="2.4.-.-" evidence="3"/>
<dbReference type="GO" id="GO:0016757">
    <property type="term" value="F:glycosyltransferase activity"/>
    <property type="evidence" value="ECO:0007669"/>
    <property type="project" value="UniProtKB-KW"/>
</dbReference>
<dbReference type="InterPro" id="IPR051199">
    <property type="entry name" value="LPS_LOS_Heptosyltrfase"/>
</dbReference>
<evidence type="ECO:0000313" key="3">
    <source>
        <dbReference type="EMBL" id="MCP1728625.1"/>
    </source>
</evidence>
<organism evidence="3 4">
    <name type="scientific">Natronospira proteinivora</name>
    <dbReference type="NCBI Taxonomy" id="1807133"/>
    <lineage>
        <taxon>Bacteria</taxon>
        <taxon>Pseudomonadati</taxon>
        <taxon>Pseudomonadota</taxon>
        <taxon>Gammaproteobacteria</taxon>
        <taxon>Natronospirales</taxon>
        <taxon>Natronospiraceae</taxon>
        <taxon>Natronospira</taxon>
    </lineage>
</organism>
<dbReference type="RefSeq" id="WP_253451213.1">
    <property type="nucleotide sequence ID" value="NZ_JALJYF010000003.1"/>
</dbReference>
<dbReference type="PANTHER" id="PTHR30160:SF21">
    <property type="entry name" value="LIPOPOLYSACCHARIDE CORE HEPTOSYLTRANSFERASE OPSX"/>
    <property type="match status" value="1"/>
</dbReference>